<keyword evidence="2" id="KW-1185">Reference proteome</keyword>
<sequence>MKAQFKEGESRSLLADYLVIPEWYLDLVHSVHLIIPVAVLVADNPWATAACALLISTEETIRTFILTNGSGQMFMQNLPRAGLPSY</sequence>
<dbReference type="AlphaFoldDB" id="A0A3P1CBA9"/>
<name>A0A3P1CBA9_9BACT</name>
<evidence type="ECO:0000313" key="2">
    <source>
        <dbReference type="Proteomes" id="UP000274271"/>
    </source>
</evidence>
<protein>
    <submittedName>
        <fullName evidence="1">Uncharacterized protein</fullName>
    </submittedName>
</protein>
<comment type="caution">
    <text evidence="1">The sequence shown here is derived from an EMBL/GenBank/DDBJ whole genome shotgun (WGS) entry which is preliminary data.</text>
</comment>
<accession>A0A3P1CBA9</accession>
<organism evidence="1 2">
    <name type="scientific">Larkinella knui</name>
    <dbReference type="NCBI Taxonomy" id="2025310"/>
    <lineage>
        <taxon>Bacteria</taxon>
        <taxon>Pseudomonadati</taxon>
        <taxon>Bacteroidota</taxon>
        <taxon>Cytophagia</taxon>
        <taxon>Cytophagales</taxon>
        <taxon>Spirosomataceae</taxon>
        <taxon>Larkinella</taxon>
    </lineage>
</organism>
<evidence type="ECO:0000313" key="1">
    <source>
        <dbReference type="EMBL" id="RRB10520.1"/>
    </source>
</evidence>
<proteinExistence type="predicted"/>
<reference evidence="1 2" key="1">
    <citation type="submission" date="2018-11" db="EMBL/GenBank/DDBJ databases">
        <authorList>
            <person name="Zhou Z."/>
            <person name="Wang G."/>
        </authorList>
    </citation>
    <scope>NUCLEOTIDE SEQUENCE [LARGE SCALE GENOMIC DNA]</scope>
    <source>
        <strain evidence="1 2">KCTC42998</strain>
    </source>
</reference>
<dbReference type="RefSeq" id="WP_124910530.1">
    <property type="nucleotide sequence ID" value="NZ_RQJP01000007.1"/>
</dbReference>
<gene>
    <name evidence="1" type="ORF">EHT87_30345</name>
</gene>
<dbReference type="Proteomes" id="UP000274271">
    <property type="component" value="Unassembled WGS sequence"/>
</dbReference>
<dbReference type="EMBL" id="RQJP01000007">
    <property type="protein sequence ID" value="RRB10520.1"/>
    <property type="molecule type" value="Genomic_DNA"/>
</dbReference>